<protein>
    <recommendedName>
        <fullName evidence="9">6-Cys domain-containing protein</fullName>
    </recommendedName>
</protein>
<keyword evidence="5" id="KW-0472">Membrane</keyword>
<keyword evidence="7" id="KW-0325">Glycoprotein</keyword>
<evidence type="ECO:0000256" key="4">
    <source>
        <dbReference type="ARBA" id="ARBA00022729"/>
    </source>
</evidence>
<reference evidence="10" key="1">
    <citation type="submission" date="2023-08" db="EMBL/GenBank/DDBJ databases">
        <title>Draft sequence of the Babesia gibsoni genome.</title>
        <authorList>
            <person name="Yamagishi J.Y."/>
            <person name="Xuan X.X."/>
        </authorList>
    </citation>
    <scope>NUCLEOTIDE SEQUENCE</scope>
    <source>
        <strain evidence="10">Azabu</strain>
    </source>
</reference>
<sequence>MNSVSILAFLLSAFTAHHVVAYAVDQMIDFGKEGESFNTSPLKLAMANLAEGNITVKCPLVAEGRVMTLYPNRHPIDADQFFVYTMRHGYVEEIDIKDILHNNVGSLKAKKGTTVDGNSFLFRLGSGLTVRREFSTFYVMCASERDVTPIKFLQDAIHSYQEIKNGMSVIDAEKGLSEEYANVIAGVVEIKLQGFPSVNQGCGDVDLGIFQDMTVMDPTATVPTCIVDIMEEQRVGFYCKSGKVYPSDCFKSFLTVDQTVTDRMTFDGPVVTNKIGYLYTARFYAEKVYKPFEGYCSCISRNKETNEMVESARIIIRNKMEYNFDLSDMIKKYLLKGKTSSLYHLTLHKGRTLTVKYPLSGDFIRLDGSNEPVSRDGISFADSIGKLANVEINPRDVSRSVNVIIDEVAVPQLLEITEAVVGDALEVDSSKMKEGEVKIRYLNGRPLGLKSGRHLYYSWKMTRLGEYGYVDILAQVMITVVPNFDIHQLGCSPRYANIFHGSIGTDVFRRRIWSQKFIDVNHCDAFGTDGHGFGFYCPPGHTAFPDGCQHSLYNANRSRVITDPEKSISVHDPDSGITYITLREKTEKGPSVSCSCVNPEGLEVARLDVHSTPKQMIYMSGSNHKRIAGILFSSFVDMSTMSTPDEETVQEIETIQVNGYGIEKEVTMTIGSRLKLVCQNKMPVTVVTDESLLKQQGYNAGEERVSEATGGSMESQATSLAGDDLRSQARWFPLNFSTFTYKHEKTVNYDMLVAKPYGDVTSDVNLGVNIYPDRNGKTTDPSVLNIEVLENSIIMSKKPFAKFVPLIFVCGNTAPVTDANSSEPVNEHASALRNGNAVANLTEASTSAYDSTRDSHVDGTQKVLQVKDIVKVMLPVTDPYVFGCGITKHHDRIFNDNVLPLADKNGKTIGCIVNLNVDRNDRASFYCPPPYVTDPPDCGLFVPDDQIMEKLRKSKVFVYVRKSRNLYIFAKGHITMEDWSDRGTSVHLFPHECRCLTNTGKVISAIRIYRDKTVLW</sequence>
<evidence type="ECO:0000256" key="1">
    <source>
        <dbReference type="ARBA" id="ARBA00004236"/>
    </source>
</evidence>
<proteinExistence type="predicted"/>
<feature type="domain" description="6-Cys" evidence="9">
    <location>
        <begin position="198"/>
        <end position="323"/>
    </location>
</feature>
<dbReference type="Gene3D" id="2.60.40.2860">
    <property type="match status" value="3"/>
</dbReference>
<keyword evidence="4 8" id="KW-0732">Signal</keyword>
<evidence type="ECO:0000256" key="5">
    <source>
        <dbReference type="ARBA" id="ARBA00023136"/>
    </source>
</evidence>
<dbReference type="EMBL" id="JAVEPI010000002">
    <property type="protein sequence ID" value="KAK1443379.1"/>
    <property type="molecule type" value="Genomic_DNA"/>
</dbReference>
<keyword evidence="11" id="KW-1185">Reference proteome</keyword>
<dbReference type="Proteomes" id="UP001230268">
    <property type="component" value="Unassembled WGS sequence"/>
</dbReference>
<keyword evidence="6" id="KW-1015">Disulfide bond</keyword>
<comment type="subcellular location">
    <subcellularLocation>
        <location evidence="1">Cell membrane</location>
    </subcellularLocation>
    <subcellularLocation>
        <location evidence="2">Cell surface</location>
    </subcellularLocation>
</comment>
<accession>A0AAD8LM34</accession>
<evidence type="ECO:0000259" key="9">
    <source>
        <dbReference type="PROSITE" id="PS51701"/>
    </source>
</evidence>
<evidence type="ECO:0000313" key="10">
    <source>
        <dbReference type="EMBL" id="KAK1443379.1"/>
    </source>
</evidence>
<dbReference type="PROSITE" id="PS51701">
    <property type="entry name" value="6_CYS"/>
    <property type="match status" value="1"/>
</dbReference>
<evidence type="ECO:0000256" key="6">
    <source>
        <dbReference type="ARBA" id="ARBA00023157"/>
    </source>
</evidence>
<dbReference type="GO" id="GO:0009986">
    <property type="term" value="C:cell surface"/>
    <property type="evidence" value="ECO:0007669"/>
    <property type="project" value="UniProtKB-SubCell"/>
</dbReference>
<gene>
    <name evidence="10" type="ORF">BgAZ_202550</name>
</gene>
<keyword evidence="3" id="KW-1003">Cell membrane</keyword>
<evidence type="ECO:0000313" key="11">
    <source>
        <dbReference type="Proteomes" id="UP001230268"/>
    </source>
</evidence>
<evidence type="ECO:0000256" key="7">
    <source>
        <dbReference type="ARBA" id="ARBA00023180"/>
    </source>
</evidence>
<dbReference type="GO" id="GO:0005886">
    <property type="term" value="C:plasma membrane"/>
    <property type="evidence" value="ECO:0007669"/>
    <property type="project" value="UniProtKB-SubCell"/>
</dbReference>
<comment type="caution">
    <text evidence="10">The sequence shown here is derived from an EMBL/GenBank/DDBJ whole genome shotgun (WGS) entry which is preliminary data.</text>
</comment>
<name>A0AAD8LM34_BABGI</name>
<evidence type="ECO:0000256" key="8">
    <source>
        <dbReference type="SAM" id="SignalP"/>
    </source>
</evidence>
<dbReference type="AlphaFoldDB" id="A0AAD8LM34"/>
<dbReference type="InterPro" id="IPR010884">
    <property type="entry name" value="6_CYS_dom"/>
</dbReference>
<evidence type="ECO:0000256" key="2">
    <source>
        <dbReference type="ARBA" id="ARBA00004241"/>
    </source>
</evidence>
<dbReference type="InterPro" id="IPR038160">
    <property type="entry name" value="6_CYS_dom_sf"/>
</dbReference>
<evidence type="ECO:0000256" key="3">
    <source>
        <dbReference type="ARBA" id="ARBA00022475"/>
    </source>
</evidence>
<feature type="signal peptide" evidence="8">
    <location>
        <begin position="1"/>
        <end position="21"/>
    </location>
</feature>
<feature type="chain" id="PRO_5042054314" description="6-Cys domain-containing protein" evidence="8">
    <location>
        <begin position="22"/>
        <end position="1016"/>
    </location>
</feature>
<organism evidence="10 11">
    <name type="scientific">Babesia gibsoni</name>
    <dbReference type="NCBI Taxonomy" id="33632"/>
    <lineage>
        <taxon>Eukaryota</taxon>
        <taxon>Sar</taxon>
        <taxon>Alveolata</taxon>
        <taxon>Apicomplexa</taxon>
        <taxon>Aconoidasida</taxon>
        <taxon>Piroplasmida</taxon>
        <taxon>Babesiidae</taxon>
        <taxon>Babesia</taxon>
    </lineage>
</organism>